<dbReference type="Proteomes" id="UP000237686">
    <property type="component" value="Unassembled WGS sequence"/>
</dbReference>
<evidence type="ECO:0000313" key="2">
    <source>
        <dbReference type="Proteomes" id="UP000237686"/>
    </source>
</evidence>
<proteinExistence type="predicted"/>
<dbReference type="InterPro" id="IPR011051">
    <property type="entry name" value="RmlC_Cupin_sf"/>
</dbReference>
<comment type="caution">
    <text evidence="1">The sequence shown here is derived from an EMBL/GenBank/DDBJ whole genome shotgun (WGS) entry which is preliminary data.</text>
</comment>
<name>A0A8E2RU26_9BURK</name>
<protein>
    <submittedName>
        <fullName evidence="1">Nuclease PIN</fullName>
    </submittedName>
</protein>
<gene>
    <name evidence="1" type="ORF">C6P98_17275</name>
</gene>
<dbReference type="InterPro" id="IPR014710">
    <property type="entry name" value="RmlC-like_jellyroll"/>
</dbReference>
<dbReference type="EMBL" id="PVFZ01000048">
    <property type="protein sequence ID" value="PRF21811.1"/>
    <property type="molecule type" value="Genomic_DNA"/>
</dbReference>
<dbReference type="Gene3D" id="2.60.120.10">
    <property type="entry name" value="Jelly Rolls"/>
    <property type="match status" value="1"/>
</dbReference>
<sequence>MSNLYGRVAPMIKPVLAVFSCSVPSVDASGRQVQTFFSSRSLGGHLRPFGRLDCMRSGEPPAARRHAAPAPAPASVSWYPSATDARDVATSAPLLTLTFESATPNGATGRRDARIERAAVPIVPLPGGGRIGVIAGACRGRTGPVTCVGAADIWDIALPLRASMPLPADAGDRAAIAVVDGRVRINGELDVHPMHLVVFARAGHDASIDALAPSTLVFLRVRSARPERNGAWTSGAENLR</sequence>
<accession>A0A8E2RU26</accession>
<dbReference type="SUPFAM" id="SSF51182">
    <property type="entry name" value="RmlC-like cupins"/>
    <property type="match status" value="1"/>
</dbReference>
<dbReference type="AlphaFoldDB" id="A0A8E2RU26"/>
<evidence type="ECO:0000313" key="1">
    <source>
        <dbReference type="EMBL" id="PRF21811.1"/>
    </source>
</evidence>
<organism evidence="1 2">
    <name type="scientific">Burkholderia multivorans</name>
    <dbReference type="NCBI Taxonomy" id="87883"/>
    <lineage>
        <taxon>Bacteria</taxon>
        <taxon>Pseudomonadati</taxon>
        <taxon>Pseudomonadota</taxon>
        <taxon>Betaproteobacteria</taxon>
        <taxon>Burkholderiales</taxon>
        <taxon>Burkholderiaceae</taxon>
        <taxon>Burkholderia</taxon>
        <taxon>Burkholderia cepacia complex</taxon>
    </lineage>
</organism>
<reference evidence="1 2" key="1">
    <citation type="submission" date="2018-03" db="EMBL/GenBank/DDBJ databases">
        <authorList>
            <person name="Nguyen K."/>
            <person name="Fouts D."/>
            <person name="Sutton G."/>
        </authorList>
    </citation>
    <scope>NUCLEOTIDE SEQUENCE [LARGE SCALE GENOMIC DNA]</scope>
    <source>
        <strain evidence="1 2">AU17135</strain>
    </source>
</reference>